<name>A0A9D4H1A4_DREPO</name>
<dbReference type="Proteomes" id="UP000828390">
    <property type="component" value="Unassembled WGS sequence"/>
</dbReference>
<gene>
    <name evidence="1" type="ORF">DPMN_127463</name>
</gene>
<dbReference type="AlphaFoldDB" id="A0A9D4H1A4"/>
<protein>
    <submittedName>
        <fullName evidence="1">Uncharacterized protein</fullName>
    </submittedName>
</protein>
<keyword evidence="2" id="KW-1185">Reference proteome</keyword>
<organism evidence="1 2">
    <name type="scientific">Dreissena polymorpha</name>
    <name type="common">Zebra mussel</name>
    <name type="synonym">Mytilus polymorpha</name>
    <dbReference type="NCBI Taxonomy" id="45954"/>
    <lineage>
        <taxon>Eukaryota</taxon>
        <taxon>Metazoa</taxon>
        <taxon>Spiralia</taxon>
        <taxon>Lophotrochozoa</taxon>
        <taxon>Mollusca</taxon>
        <taxon>Bivalvia</taxon>
        <taxon>Autobranchia</taxon>
        <taxon>Heteroconchia</taxon>
        <taxon>Euheterodonta</taxon>
        <taxon>Imparidentia</taxon>
        <taxon>Neoheterodontei</taxon>
        <taxon>Myida</taxon>
        <taxon>Dreissenoidea</taxon>
        <taxon>Dreissenidae</taxon>
        <taxon>Dreissena</taxon>
    </lineage>
</organism>
<reference evidence="1" key="2">
    <citation type="submission" date="2020-11" db="EMBL/GenBank/DDBJ databases">
        <authorList>
            <person name="McCartney M.A."/>
            <person name="Auch B."/>
            <person name="Kono T."/>
            <person name="Mallez S."/>
            <person name="Becker A."/>
            <person name="Gohl D.M."/>
            <person name="Silverstein K.A.T."/>
            <person name="Koren S."/>
            <person name="Bechman K.B."/>
            <person name="Herman A."/>
            <person name="Abrahante J.E."/>
            <person name="Garbe J."/>
        </authorList>
    </citation>
    <scope>NUCLEOTIDE SEQUENCE</scope>
    <source>
        <strain evidence="1">Duluth1</strain>
        <tissue evidence="1">Whole animal</tissue>
    </source>
</reference>
<accession>A0A9D4H1A4</accession>
<evidence type="ECO:0000313" key="1">
    <source>
        <dbReference type="EMBL" id="KAH3825583.1"/>
    </source>
</evidence>
<proteinExistence type="predicted"/>
<evidence type="ECO:0000313" key="2">
    <source>
        <dbReference type="Proteomes" id="UP000828390"/>
    </source>
</evidence>
<comment type="caution">
    <text evidence="1">The sequence shown here is derived from an EMBL/GenBank/DDBJ whole genome shotgun (WGS) entry which is preliminary data.</text>
</comment>
<reference evidence="1" key="1">
    <citation type="journal article" date="2019" name="bioRxiv">
        <title>The Genome of the Zebra Mussel, Dreissena polymorpha: A Resource for Invasive Species Research.</title>
        <authorList>
            <person name="McCartney M.A."/>
            <person name="Auch B."/>
            <person name="Kono T."/>
            <person name="Mallez S."/>
            <person name="Zhang Y."/>
            <person name="Obille A."/>
            <person name="Becker A."/>
            <person name="Abrahante J.E."/>
            <person name="Garbe J."/>
            <person name="Badalamenti J.P."/>
            <person name="Herman A."/>
            <person name="Mangelson H."/>
            <person name="Liachko I."/>
            <person name="Sullivan S."/>
            <person name="Sone E.D."/>
            <person name="Koren S."/>
            <person name="Silverstein K.A.T."/>
            <person name="Beckman K.B."/>
            <person name="Gohl D.M."/>
        </authorList>
    </citation>
    <scope>NUCLEOTIDE SEQUENCE</scope>
    <source>
        <strain evidence="1">Duluth1</strain>
        <tissue evidence="1">Whole animal</tissue>
    </source>
</reference>
<sequence length="62" mass="7138">MKWVRMDHTKPCCLITAISKTDTAIPRHLRRTISKKVLAAMPSGAFDGRWAKKRQEMRNKGL</sequence>
<dbReference type="EMBL" id="JAIWYP010000005">
    <property type="protein sequence ID" value="KAH3825583.1"/>
    <property type="molecule type" value="Genomic_DNA"/>
</dbReference>